<keyword evidence="4" id="KW-1185">Reference proteome</keyword>
<feature type="transmembrane region" description="Helical" evidence="2">
    <location>
        <begin position="388"/>
        <end position="407"/>
    </location>
</feature>
<organism evidence="3 4">
    <name type="scientific">Cronartium quercuum f. sp. fusiforme G11</name>
    <dbReference type="NCBI Taxonomy" id="708437"/>
    <lineage>
        <taxon>Eukaryota</taxon>
        <taxon>Fungi</taxon>
        <taxon>Dikarya</taxon>
        <taxon>Basidiomycota</taxon>
        <taxon>Pucciniomycotina</taxon>
        <taxon>Pucciniomycetes</taxon>
        <taxon>Pucciniales</taxon>
        <taxon>Coleosporiaceae</taxon>
        <taxon>Cronartium</taxon>
    </lineage>
</organism>
<feature type="transmembrane region" description="Helical" evidence="2">
    <location>
        <begin position="199"/>
        <end position="222"/>
    </location>
</feature>
<keyword evidence="2" id="KW-0472">Membrane</keyword>
<feature type="transmembrane region" description="Helical" evidence="2">
    <location>
        <begin position="282"/>
        <end position="309"/>
    </location>
</feature>
<protein>
    <submittedName>
        <fullName evidence="3">Uncharacterized protein</fullName>
    </submittedName>
</protein>
<keyword evidence="2" id="KW-1133">Transmembrane helix</keyword>
<evidence type="ECO:0000256" key="1">
    <source>
        <dbReference type="SAM" id="MobiDB-lite"/>
    </source>
</evidence>
<gene>
    <name evidence="3" type="ORF">CROQUDRAFT_107488</name>
</gene>
<keyword evidence="2" id="KW-0812">Transmembrane</keyword>
<dbReference type="AlphaFoldDB" id="A0A9P6TBR7"/>
<evidence type="ECO:0000256" key="2">
    <source>
        <dbReference type="SAM" id="Phobius"/>
    </source>
</evidence>
<feature type="transmembrane region" description="Helical" evidence="2">
    <location>
        <begin position="48"/>
        <end position="68"/>
    </location>
</feature>
<feature type="region of interest" description="Disordered" evidence="1">
    <location>
        <begin position="416"/>
        <end position="436"/>
    </location>
</feature>
<feature type="transmembrane region" description="Helical" evidence="2">
    <location>
        <begin position="345"/>
        <end position="368"/>
    </location>
</feature>
<evidence type="ECO:0000313" key="4">
    <source>
        <dbReference type="Proteomes" id="UP000886653"/>
    </source>
</evidence>
<feature type="transmembrane region" description="Helical" evidence="2">
    <location>
        <begin position="159"/>
        <end position="178"/>
    </location>
</feature>
<proteinExistence type="predicted"/>
<reference evidence="3" key="1">
    <citation type="submission" date="2013-11" db="EMBL/GenBank/DDBJ databases">
        <title>Genome sequence of the fusiform rust pathogen reveals effectors for host alternation and coevolution with pine.</title>
        <authorList>
            <consortium name="DOE Joint Genome Institute"/>
            <person name="Smith K."/>
            <person name="Pendleton A."/>
            <person name="Kubisiak T."/>
            <person name="Anderson C."/>
            <person name="Salamov A."/>
            <person name="Aerts A."/>
            <person name="Riley R."/>
            <person name="Clum A."/>
            <person name="Lindquist E."/>
            <person name="Ence D."/>
            <person name="Campbell M."/>
            <person name="Kronenberg Z."/>
            <person name="Feau N."/>
            <person name="Dhillon B."/>
            <person name="Hamelin R."/>
            <person name="Burleigh J."/>
            <person name="Smith J."/>
            <person name="Yandell M."/>
            <person name="Nelson C."/>
            <person name="Grigoriev I."/>
            <person name="Davis J."/>
        </authorList>
    </citation>
    <scope>NUCLEOTIDE SEQUENCE</scope>
    <source>
        <strain evidence="3">G11</strain>
    </source>
</reference>
<dbReference type="Proteomes" id="UP000886653">
    <property type="component" value="Unassembled WGS sequence"/>
</dbReference>
<accession>A0A9P6TBR7</accession>
<feature type="transmembrane region" description="Helical" evidence="2">
    <location>
        <begin position="121"/>
        <end position="139"/>
    </location>
</feature>
<comment type="caution">
    <text evidence="3">The sequence shown here is derived from an EMBL/GenBank/DDBJ whole genome shotgun (WGS) entry which is preliminary data.</text>
</comment>
<sequence length="486" mass="54553">MSPEELELINFVLHIPPDVNPYLAVAERMKASIDLPPQPPWTTIPQRFAMLFFMLLLVQAILVIDARTKVKAFKPLTFGSLGLVRLDISSMTAVAYGLYAPLVISDLILEEFMKAGLRDMSGEIMLFGCKFLVILYVEWGTCLVQMRMLEISCAYSLTFTFIKGFMWACICQCAVLIYESPMAPQENIGRGMSPIVRRGLNALFVSIILVPMSLVVYCYGTVNNEYEKAKSILYGVIQKLYTEANGFKAETYSRINLLMLLIPARDMAPHIDQIARFTRYGIVVYLVTLCFFVLTYIPLLSFSLSRLYARSVSQKDLRLAAGPEGNLNNKFAAASQKIRLQRRRLVLLALATLATTALHVPVLIAQLSFKGNRFMIDQKWILLTRVGLHLPFSILGNIILGIIHIHARQQVADMQAKGPQSNLNLSSSGGGSHSERSYLTSTFKTKIEIEPPNQQVELDVYSHKSDQKNVKKSEDSSTYKTEILTV</sequence>
<dbReference type="OrthoDB" id="2507136at2759"/>
<evidence type="ECO:0000313" key="3">
    <source>
        <dbReference type="EMBL" id="KAG0145959.1"/>
    </source>
</evidence>
<dbReference type="EMBL" id="MU167268">
    <property type="protein sequence ID" value="KAG0145959.1"/>
    <property type="molecule type" value="Genomic_DNA"/>
</dbReference>
<name>A0A9P6TBR7_9BASI</name>